<proteinExistence type="predicted"/>
<accession>A0A2N4UW71</accession>
<evidence type="ECO:0000313" key="2">
    <source>
        <dbReference type="Proteomes" id="UP000234420"/>
    </source>
</evidence>
<gene>
    <name evidence="1" type="ORF">CIK00_03050</name>
</gene>
<dbReference type="AlphaFoldDB" id="A0A2N4UW71"/>
<dbReference type="GeneID" id="69965902"/>
<organism evidence="1 2">
    <name type="scientific">Photobacterium carnosum</name>
    <dbReference type="NCBI Taxonomy" id="2023717"/>
    <lineage>
        <taxon>Bacteria</taxon>
        <taxon>Pseudomonadati</taxon>
        <taxon>Pseudomonadota</taxon>
        <taxon>Gammaproteobacteria</taxon>
        <taxon>Vibrionales</taxon>
        <taxon>Vibrionaceae</taxon>
        <taxon>Photobacterium</taxon>
    </lineage>
</organism>
<comment type="caution">
    <text evidence="1">The sequence shown here is derived from an EMBL/GenBank/DDBJ whole genome shotgun (WGS) entry which is preliminary data.</text>
</comment>
<sequence>MAKIRQRQKYQDKILQSVQDKLCTDRERELLEDMGLPVTAKSVLFMMEKHQAESSPEIIDYSQRHSVATSISECMYGLFLTQPVANIDNQHRVLNISQHINELRCCKETSDWIVDDFTLRIFRGVNKRLELPCVISKLILELELPAFKAKNVVKESSVFLFQACEVVRFNVKNLIKYYNYPEKDAKAFYENLAIYNQSTPLYLPKNTKHKNRELPVTYDNTGDVIKVFWDIPTKLVDEFMLEYINHESSDHQLVESDLCEILNMLDKPLPIEDLSFWKILAKQFYMDNGEDWSAMSVSRQKRLLTNFIRHNIPGYSQAYQLNDRALAKRLHDDYFDLVMRRIARTFPYLANECNNQWSYREGKNNNSDGLIDNSGKKQSLLD</sequence>
<reference evidence="1 2" key="1">
    <citation type="journal article" date="2018" name="Syst. Appl. Microbiol.">
        <title>Photobacterium carnosum sp. nov., isolated from spoiled modified atmosphere packaged poultry meat.</title>
        <authorList>
            <person name="Hilgarth M."/>
            <person name="Fuertes S."/>
            <person name="Ehrmann M."/>
            <person name="Vogel R.F."/>
        </authorList>
    </citation>
    <scope>NUCLEOTIDE SEQUENCE [LARGE SCALE GENOMIC DNA]</scope>
    <source>
        <strain evidence="1 2">TMW 2.2021</strain>
    </source>
</reference>
<dbReference type="RefSeq" id="WP_101767462.1">
    <property type="nucleotide sequence ID" value="NZ_BPPU01000003.1"/>
</dbReference>
<keyword evidence="2" id="KW-1185">Reference proteome</keyword>
<dbReference type="Proteomes" id="UP000234420">
    <property type="component" value="Unassembled WGS sequence"/>
</dbReference>
<name>A0A2N4UW71_9GAMM</name>
<evidence type="ECO:0000313" key="1">
    <source>
        <dbReference type="EMBL" id="PLC59259.1"/>
    </source>
</evidence>
<protein>
    <submittedName>
        <fullName evidence="1">Uncharacterized protein</fullName>
    </submittedName>
</protein>
<dbReference type="EMBL" id="NPIB01000002">
    <property type="protein sequence ID" value="PLC59259.1"/>
    <property type="molecule type" value="Genomic_DNA"/>
</dbReference>